<feature type="chain" id="PRO_5043642932" description="Gamma-interferon inducible lysosomal thiol reductase" evidence="6">
    <location>
        <begin position="26"/>
        <end position="135"/>
    </location>
</feature>
<dbReference type="AlphaFoldDB" id="A0AAW0WB39"/>
<evidence type="ECO:0000313" key="7">
    <source>
        <dbReference type="EMBL" id="KAK8728638.1"/>
    </source>
</evidence>
<dbReference type="PANTHER" id="PTHR13234:SF8">
    <property type="entry name" value="GAMMA-INTERFERON-INDUCIBLE LYSOSOMAL THIOL REDUCTASE"/>
    <property type="match status" value="1"/>
</dbReference>
<keyword evidence="5" id="KW-0325">Glycoprotein</keyword>
<feature type="non-terminal residue" evidence="7">
    <location>
        <position position="1"/>
    </location>
</feature>
<keyword evidence="4 6" id="KW-0732">Signal</keyword>
<comment type="similarity">
    <text evidence="2">Belongs to the GILT family.</text>
</comment>
<feature type="signal peptide" evidence="6">
    <location>
        <begin position="1"/>
        <end position="25"/>
    </location>
</feature>
<evidence type="ECO:0000256" key="1">
    <source>
        <dbReference type="ARBA" id="ARBA00004613"/>
    </source>
</evidence>
<proteinExistence type="inferred from homology"/>
<dbReference type="Pfam" id="PF03227">
    <property type="entry name" value="GILT"/>
    <property type="match status" value="1"/>
</dbReference>
<feature type="non-terminal residue" evidence="7">
    <location>
        <position position="135"/>
    </location>
</feature>
<comment type="subcellular location">
    <subcellularLocation>
        <location evidence="1">Secreted</location>
    </subcellularLocation>
</comment>
<dbReference type="InterPro" id="IPR004911">
    <property type="entry name" value="Interferon-induced_GILT"/>
</dbReference>
<evidence type="ECO:0000256" key="2">
    <source>
        <dbReference type="ARBA" id="ARBA00005679"/>
    </source>
</evidence>
<sequence length="135" mass="15077">TNITIVMIIHITLLLLGLTASPCLAEVTGEPGAPVKVSVYYETLCPDSQRFITNQLYPVWLNLMDIMEIDINAYGKANDTEVDDGYVFECQHGPDECEGNIMMACAREYIEEDEFFMTFLNCIMSEFEGASAGEL</sequence>
<keyword evidence="8" id="KW-1185">Reference proteome</keyword>
<comment type="caution">
    <text evidence="7">The sequence shown here is derived from an EMBL/GenBank/DDBJ whole genome shotgun (WGS) entry which is preliminary data.</text>
</comment>
<protein>
    <recommendedName>
        <fullName evidence="9">Gamma-interferon inducible lysosomal thiol reductase</fullName>
    </recommendedName>
</protein>
<dbReference type="PANTHER" id="PTHR13234">
    <property type="entry name" value="GAMMA-INTERFERON INDUCIBLE LYSOSOMAL THIOL REDUCTASE GILT"/>
    <property type="match status" value="1"/>
</dbReference>
<keyword evidence="3" id="KW-0964">Secreted</keyword>
<accession>A0AAW0WB39</accession>
<dbReference type="GO" id="GO:0005576">
    <property type="term" value="C:extracellular region"/>
    <property type="evidence" value="ECO:0007669"/>
    <property type="project" value="UniProtKB-SubCell"/>
</dbReference>
<evidence type="ECO:0000256" key="5">
    <source>
        <dbReference type="ARBA" id="ARBA00023180"/>
    </source>
</evidence>
<gene>
    <name evidence="7" type="ORF">OTU49_009064</name>
</gene>
<evidence type="ECO:0008006" key="9">
    <source>
        <dbReference type="Google" id="ProtNLM"/>
    </source>
</evidence>
<evidence type="ECO:0000256" key="4">
    <source>
        <dbReference type="ARBA" id="ARBA00022729"/>
    </source>
</evidence>
<evidence type="ECO:0000256" key="3">
    <source>
        <dbReference type="ARBA" id="ARBA00022525"/>
    </source>
</evidence>
<dbReference type="GO" id="GO:0016671">
    <property type="term" value="F:oxidoreductase activity, acting on a sulfur group of donors, disulfide as acceptor"/>
    <property type="evidence" value="ECO:0007669"/>
    <property type="project" value="InterPro"/>
</dbReference>
<name>A0AAW0WB39_CHEQU</name>
<dbReference type="EMBL" id="JARKIK010000071">
    <property type="protein sequence ID" value="KAK8728638.1"/>
    <property type="molecule type" value="Genomic_DNA"/>
</dbReference>
<reference evidence="7 8" key="1">
    <citation type="journal article" date="2024" name="BMC Genomics">
        <title>Genome assembly of redclaw crayfish (Cherax quadricarinatus) provides insights into its immune adaptation and hypoxia tolerance.</title>
        <authorList>
            <person name="Liu Z."/>
            <person name="Zheng J."/>
            <person name="Li H."/>
            <person name="Fang K."/>
            <person name="Wang S."/>
            <person name="He J."/>
            <person name="Zhou D."/>
            <person name="Weng S."/>
            <person name="Chi M."/>
            <person name="Gu Z."/>
            <person name="He J."/>
            <person name="Li F."/>
            <person name="Wang M."/>
        </authorList>
    </citation>
    <scope>NUCLEOTIDE SEQUENCE [LARGE SCALE GENOMIC DNA]</scope>
    <source>
        <strain evidence="7">ZL_2023a</strain>
    </source>
</reference>
<evidence type="ECO:0000256" key="6">
    <source>
        <dbReference type="SAM" id="SignalP"/>
    </source>
</evidence>
<evidence type="ECO:0000313" key="8">
    <source>
        <dbReference type="Proteomes" id="UP001445076"/>
    </source>
</evidence>
<dbReference type="Proteomes" id="UP001445076">
    <property type="component" value="Unassembled WGS sequence"/>
</dbReference>
<organism evidence="7 8">
    <name type="scientific">Cherax quadricarinatus</name>
    <name type="common">Australian red claw crayfish</name>
    <dbReference type="NCBI Taxonomy" id="27406"/>
    <lineage>
        <taxon>Eukaryota</taxon>
        <taxon>Metazoa</taxon>
        <taxon>Ecdysozoa</taxon>
        <taxon>Arthropoda</taxon>
        <taxon>Crustacea</taxon>
        <taxon>Multicrustacea</taxon>
        <taxon>Malacostraca</taxon>
        <taxon>Eumalacostraca</taxon>
        <taxon>Eucarida</taxon>
        <taxon>Decapoda</taxon>
        <taxon>Pleocyemata</taxon>
        <taxon>Astacidea</taxon>
        <taxon>Parastacoidea</taxon>
        <taxon>Parastacidae</taxon>
        <taxon>Cherax</taxon>
    </lineage>
</organism>